<feature type="compositionally biased region" description="Basic residues" evidence="1">
    <location>
        <begin position="65"/>
        <end position="98"/>
    </location>
</feature>
<dbReference type="Proteomes" id="UP000059188">
    <property type="component" value="Unassembled WGS sequence"/>
</dbReference>
<dbReference type="AlphaFoldDB" id="A0A0B7FLJ0"/>
<evidence type="ECO:0000256" key="2">
    <source>
        <dbReference type="SAM" id="Phobius"/>
    </source>
</evidence>
<feature type="region of interest" description="Disordered" evidence="1">
    <location>
        <begin position="1"/>
        <end position="127"/>
    </location>
</feature>
<feature type="transmembrane region" description="Helical" evidence="2">
    <location>
        <begin position="168"/>
        <end position="191"/>
    </location>
</feature>
<evidence type="ECO:0000313" key="4">
    <source>
        <dbReference type="Proteomes" id="UP000059188"/>
    </source>
</evidence>
<protein>
    <recommendedName>
        <fullName evidence="5">RNA recognition motif domain-containing protein</fullName>
    </recommendedName>
</protein>
<name>A0A0B7FLJ0_THACB</name>
<accession>A0A0B7FLJ0</accession>
<sequence>MEVDSATKDDYSRRDDRDDRDRRNRRDRDRSRSRDRDRDRERDRDHNRDRRDDRRRSDYHDDDRRRRHSRSRSGSRSRDRRRSRSPGMRGSRRHRSRSRSRDRDRDRFSRSLGGPINADPDEAAEFSKSSKKENRVYVGNLSYDVKYGDLMEFMRGGGWMMDFGFGSIFLWILGEVLVLSGGLVWSGHIAAESRGRKWAR</sequence>
<keyword evidence="2" id="KW-0472">Membrane</keyword>
<evidence type="ECO:0000313" key="3">
    <source>
        <dbReference type="EMBL" id="CEL57794.1"/>
    </source>
</evidence>
<proteinExistence type="predicted"/>
<keyword evidence="2" id="KW-1133">Transmembrane helix</keyword>
<reference evidence="3 4" key="1">
    <citation type="submission" date="2014-11" db="EMBL/GenBank/DDBJ databases">
        <authorList>
            <person name="Wibberg Daniel"/>
        </authorList>
    </citation>
    <scope>NUCLEOTIDE SEQUENCE [LARGE SCALE GENOMIC DNA]</scope>
    <source>
        <strain evidence="3">Rhizoctonia solani AG1-IB 7/3/14</strain>
    </source>
</reference>
<dbReference type="STRING" id="1108050.A0A0B7FLJ0"/>
<feature type="compositionally biased region" description="Basic and acidic residues" evidence="1">
    <location>
        <begin position="99"/>
        <end position="109"/>
    </location>
</feature>
<evidence type="ECO:0008006" key="5">
    <source>
        <dbReference type="Google" id="ProtNLM"/>
    </source>
</evidence>
<evidence type="ECO:0000256" key="1">
    <source>
        <dbReference type="SAM" id="MobiDB-lite"/>
    </source>
</evidence>
<gene>
    <name evidence="3" type="ORF">RSOLAG1IB_02538</name>
</gene>
<dbReference type="EMBL" id="LN679102">
    <property type="protein sequence ID" value="CEL57794.1"/>
    <property type="molecule type" value="Genomic_DNA"/>
</dbReference>
<organism evidence="3 4">
    <name type="scientific">Thanatephorus cucumeris (strain AG1-IB / isolate 7/3/14)</name>
    <name type="common">Lettuce bottom rot fungus</name>
    <name type="synonym">Rhizoctonia solani</name>
    <dbReference type="NCBI Taxonomy" id="1108050"/>
    <lineage>
        <taxon>Eukaryota</taxon>
        <taxon>Fungi</taxon>
        <taxon>Dikarya</taxon>
        <taxon>Basidiomycota</taxon>
        <taxon>Agaricomycotina</taxon>
        <taxon>Agaricomycetes</taxon>
        <taxon>Cantharellales</taxon>
        <taxon>Ceratobasidiaceae</taxon>
        <taxon>Rhizoctonia</taxon>
        <taxon>Rhizoctonia solani AG-1</taxon>
    </lineage>
</organism>
<keyword evidence="4" id="KW-1185">Reference proteome</keyword>
<keyword evidence="2" id="KW-0812">Transmembrane</keyword>
<dbReference type="OrthoDB" id="1049195at2759"/>
<feature type="compositionally biased region" description="Basic and acidic residues" evidence="1">
    <location>
        <begin position="1"/>
        <end position="64"/>
    </location>
</feature>